<dbReference type="EMBL" id="CM046391">
    <property type="protein sequence ID" value="KAI8558380.1"/>
    <property type="molecule type" value="Genomic_DNA"/>
</dbReference>
<evidence type="ECO:0000313" key="2">
    <source>
        <dbReference type="Proteomes" id="UP001062846"/>
    </source>
</evidence>
<gene>
    <name evidence="1" type="ORF">RHMOL_Rhmol04G0087400</name>
</gene>
<dbReference type="Proteomes" id="UP001062846">
    <property type="component" value="Chromosome 4"/>
</dbReference>
<reference evidence="1" key="1">
    <citation type="submission" date="2022-02" db="EMBL/GenBank/DDBJ databases">
        <title>Plant Genome Project.</title>
        <authorList>
            <person name="Zhang R.-G."/>
        </authorList>
    </citation>
    <scope>NUCLEOTIDE SEQUENCE</scope>
    <source>
        <strain evidence="1">AT1</strain>
    </source>
</reference>
<name>A0ACC0NYH7_RHOML</name>
<keyword evidence="2" id="KW-1185">Reference proteome</keyword>
<evidence type="ECO:0000313" key="1">
    <source>
        <dbReference type="EMBL" id="KAI8558380.1"/>
    </source>
</evidence>
<comment type="caution">
    <text evidence="1">The sequence shown here is derived from an EMBL/GenBank/DDBJ whole genome shotgun (WGS) entry which is preliminary data.</text>
</comment>
<accession>A0ACC0NYH7</accession>
<proteinExistence type="predicted"/>
<protein>
    <submittedName>
        <fullName evidence="1">Uncharacterized protein</fullName>
    </submittedName>
</protein>
<organism evidence="1 2">
    <name type="scientific">Rhododendron molle</name>
    <name type="common">Chinese azalea</name>
    <name type="synonym">Azalea mollis</name>
    <dbReference type="NCBI Taxonomy" id="49168"/>
    <lineage>
        <taxon>Eukaryota</taxon>
        <taxon>Viridiplantae</taxon>
        <taxon>Streptophyta</taxon>
        <taxon>Embryophyta</taxon>
        <taxon>Tracheophyta</taxon>
        <taxon>Spermatophyta</taxon>
        <taxon>Magnoliopsida</taxon>
        <taxon>eudicotyledons</taxon>
        <taxon>Gunneridae</taxon>
        <taxon>Pentapetalae</taxon>
        <taxon>asterids</taxon>
        <taxon>Ericales</taxon>
        <taxon>Ericaceae</taxon>
        <taxon>Ericoideae</taxon>
        <taxon>Rhodoreae</taxon>
        <taxon>Rhododendron</taxon>
    </lineage>
</organism>
<sequence>MSQAELSRPNIRNSFTYNLHRTIGKQQKQVENRTIKSDRERTGAVVSVEGHDVDGGSGSGGRRYQRDGVPLTDLENSKQRELESRELEGEELGRDSRAEERAAAPRGRQAAGVVGVEVGEEVRLAAVGPPVYRYHASVHCFSLVPEFGFRISPSHFFATPKGGVASNDPCAMASSGCAATKSKCHSFFRLCCYGVQEASKGTLTVSKVVMGATRRSRIPFGVLILVLQVYGVFGVAGLGVFF</sequence>